<sequence length="401" mass="43876">MSDTNNTNSKGRFGRYGGQYVPETLMNAVNELEEAYNHYKDDPEFNKELTDLLNNYVGRPSLLYYAEKMTKDLGGAKVYLKREDLNHTGSHKLNNAMGQVLLAKKMGKTRVIAETGAGQHGVATATAAALMGMECEVFMGKEDCQRQALNVFRMELLGAKVHPVTSGTMTLKDAVNETMKEWTNRIDDTHYVLGSVMGPHPFPTIVRDFQAIISKEIKEQLMEKEGKLPDAVIACVGGGSNAIGAFYNFIEDKDVKLIGCEAAGLGVDNPKNAATMANGSEAIFHGMKSLFCQNEYGQIAPVYSISAGLDYPGIGPEHAMLQAEKRAEYVAITDEEAVNAFEYLSKTEGIIPAIESSHAIAYAMKYVPTLDKDKIVVVNVSGRGDKDVAAIARYRGVQIYE</sequence>
<dbReference type="PROSITE" id="PS00168">
    <property type="entry name" value="TRP_SYNTHASE_BETA"/>
    <property type="match status" value="1"/>
</dbReference>
<comment type="similarity">
    <text evidence="4 12">Belongs to the TrpB family.</text>
</comment>
<comment type="subunit">
    <text evidence="5 12">Tetramer of two alpha and two beta chains.</text>
</comment>
<feature type="modified residue" description="N6-(pyridoxal phosphate)lysine" evidence="12">
    <location>
        <position position="92"/>
    </location>
</feature>
<comment type="caution">
    <text evidence="14">The sequence shown here is derived from an EMBL/GenBank/DDBJ whole genome shotgun (WGS) entry which is preliminary data.</text>
</comment>
<dbReference type="EMBL" id="QSFD01000008">
    <property type="protein sequence ID" value="RHA17708.1"/>
    <property type="molecule type" value="Genomic_DNA"/>
</dbReference>
<keyword evidence="10 12" id="KW-0456">Lyase</keyword>
<dbReference type="AlphaFoldDB" id="A0A413R6S1"/>
<accession>A0A413R6S1</accession>
<comment type="function">
    <text evidence="2 12">The beta subunit is responsible for the synthesis of L-tryptophan from indole and L-serine.</text>
</comment>
<keyword evidence="7 12" id="KW-0822">Tryptophan biosynthesis</keyword>
<evidence type="ECO:0000256" key="4">
    <source>
        <dbReference type="ARBA" id="ARBA00009982"/>
    </source>
</evidence>
<keyword evidence="15" id="KW-1185">Reference proteome</keyword>
<dbReference type="FunFam" id="3.40.50.1100:FF:000004">
    <property type="entry name" value="Tryptophan synthase beta chain"/>
    <property type="match status" value="1"/>
</dbReference>
<gene>
    <name evidence="12 14" type="primary">trpB</name>
    <name evidence="14" type="ORF">DW944_08740</name>
</gene>
<comment type="pathway">
    <text evidence="3 12">Amino-acid biosynthesis; L-tryptophan biosynthesis; L-tryptophan from chorismate: step 5/5.</text>
</comment>
<name>A0A413R6S1_9FIRM</name>
<dbReference type="PIRSF" id="PIRSF001413">
    <property type="entry name" value="Trp_syn_beta"/>
    <property type="match status" value="1"/>
</dbReference>
<dbReference type="HAMAP" id="MF_00133">
    <property type="entry name" value="Trp_synth_beta"/>
    <property type="match status" value="1"/>
</dbReference>
<evidence type="ECO:0000256" key="9">
    <source>
        <dbReference type="ARBA" id="ARBA00023141"/>
    </source>
</evidence>
<evidence type="ECO:0000313" key="14">
    <source>
        <dbReference type="EMBL" id="RHA17708.1"/>
    </source>
</evidence>
<dbReference type="Gene3D" id="3.40.50.1100">
    <property type="match status" value="2"/>
</dbReference>
<dbReference type="InterPro" id="IPR006653">
    <property type="entry name" value="Trp_synth_b_CS"/>
</dbReference>
<dbReference type="PANTHER" id="PTHR48077:SF3">
    <property type="entry name" value="TRYPTOPHAN SYNTHASE"/>
    <property type="match status" value="1"/>
</dbReference>
<dbReference type="UniPathway" id="UPA00035">
    <property type="reaction ID" value="UER00044"/>
</dbReference>
<evidence type="ECO:0000256" key="12">
    <source>
        <dbReference type="HAMAP-Rule" id="MF_00133"/>
    </source>
</evidence>
<organism evidence="14 15">
    <name type="scientific">Eubacterium ventriosum</name>
    <dbReference type="NCBI Taxonomy" id="39496"/>
    <lineage>
        <taxon>Bacteria</taxon>
        <taxon>Bacillati</taxon>
        <taxon>Bacillota</taxon>
        <taxon>Clostridia</taxon>
        <taxon>Eubacteriales</taxon>
        <taxon>Eubacteriaceae</taxon>
        <taxon>Eubacterium</taxon>
    </lineage>
</organism>
<dbReference type="GO" id="GO:0004834">
    <property type="term" value="F:tryptophan synthase activity"/>
    <property type="evidence" value="ECO:0007669"/>
    <property type="project" value="UniProtKB-UniRule"/>
</dbReference>
<evidence type="ECO:0000256" key="1">
    <source>
        <dbReference type="ARBA" id="ARBA00001933"/>
    </source>
</evidence>
<evidence type="ECO:0000256" key="3">
    <source>
        <dbReference type="ARBA" id="ARBA00004733"/>
    </source>
</evidence>
<feature type="domain" description="Tryptophan synthase beta chain-like PALP" evidence="13">
    <location>
        <begin position="59"/>
        <end position="382"/>
    </location>
</feature>
<dbReference type="Proteomes" id="UP000284779">
    <property type="component" value="Unassembled WGS sequence"/>
</dbReference>
<dbReference type="InterPro" id="IPR036052">
    <property type="entry name" value="TrpB-like_PALP_sf"/>
</dbReference>
<comment type="cofactor">
    <cofactor evidence="1 12">
        <name>pyridoxal 5'-phosphate</name>
        <dbReference type="ChEBI" id="CHEBI:597326"/>
    </cofactor>
</comment>
<evidence type="ECO:0000256" key="7">
    <source>
        <dbReference type="ARBA" id="ARBA00022822"/>
    </source>
</evidence>
<evidence type="ECO:0000259" key="13">
    <source>
        <dbReference type="Pfam" id="PF00291"/>
    </source>
</evidence>
<protein>
    <recommendedName>
        <fullName evidence="12">Tryptophan synthase beta chain</fullName>
        <ecNumber evidence="12">4.2.1.20</ecNumber>
    </recommendedName>
</protein>
<dbReference type="InterPro" id="IPR001926">
    <property type="entry name" value="TrpB-like_PALP"/>
</dbReference>
<evidence type="ECO:0000256" key="6">
    <source>
        <dbReference type="ARBA" id="ARBA00022605"/>
    </source>
</evidence>
<keyword evidence="9 12" id="KW-0057">Aromatic amino acid biosynthesis</keyword>
<evidence type="ECO:0000256" key="8">
    <source>
        <dbReference type="ARBA" id="ARBA00022898"/>
    </source>
</evidence>
<dbReference type="EC" id="4.2.1.20" evidence="12"/>
<dbReference type="RefSeq" id="WP_117970991.1">
    <property type="nucleotide sequence ID" value="NZ_CATWJF010000024.1"/>
</dbReference>
<dbReference type="SUPFAM" id="SSF53686">
    <property type="entry name" value="Tryptophan synthase beta subunit-like PLP-dependent enzymes"/>
    <property type="match status" value="1"/>
</dbReference>
<dbReference type="NCBIfam" id="TIGR00263">
    <property type="entry name" value="trpB"/>
    <property type="match status" value="1"/>
</dbReference>
<keyword evidence="6 12" id="KW-0028">Amino-acid biosynthesis</keyword>
<dbReference type="InterPro" id="IPR023026">
    <property type="entry name" value="Trp_synth_beta/beta-like"/>
</dbReference>
<reference evidence="14 15" key="1">
    <citation type="submission" date="2018-08" db="EMBL/GenBank/DDBJ databases">
        <title>A genome reference for cultivated species of the human gut microbiota.</title>
        <authorList>
            <person name="Zou Y."/>
            <person name="Xue W."/>
            <person name="Luo G."/>
        </authorList>
    </citation>
    <scope>NUCLEOTIDE SEQUENCE [LARGE SCALE GENOMIC DNA]</scope>
    <source>
        <strain evidence="14 15">AM44-11BH</strain>
    </source>
</reference>
<evidence type="ECO:0000256" key="11">
    <source>
        <dbReference type="ARBA" id="ARBA00049047"/>
    </source>
</evidence>
<dbReference type="CDD" id="cd06446">
    <property type="entry name" value="Trp-synth_B"/>
    <property type="match status" value="1"/>
</dbReference>
<evidence type="ECO:0000256" key="2">
    <source>
        <dbReference type="ARBA" id="ARBA00002786"/>
    </source>
</evidence>
<evidence type="ECO:0000256" key="10">
    <source>
        <dbReference type="ARBA" id="ARBA00023239"/>
    </source>
</evidence>
<proteinExistence type="inferred from homology"/>
<dbReference type="GO" id="GO:0005737">
    <property type="term" value="C:cytoplasm"/>
    <property type="evidence" value="ECO:0007669"/>
    <property type="project" value="TreeGrafter"/>
</dbReference>
<comment type="catalytic activity">
    <reaction evidence="11 12">
        <text>(1S,2R)-1-C-(indol-3-yl)glycerol 3-phosphate + L-serine = D-glyceraldehyde 3-phosphate + L-tryptophan + H2O</text>
        <dbReference type="Rhea" id="RHEA:10532"/>
        <dbReference type="ChEBI" id="CHEBI:15377"/>
        <dbReference type="ChEBI" id="CHEBI:33384"/>
        <dbReference type="ChEBI" id="CHEBI:57912"/>
        <dbReference type="ChEBI" id="CHEBI:58866"/>
        <dbReference type="ChEBI" id="CHEBI:59776"/>
        <dbReference type="EC" id="4.2.1.20"/>
    </reaction>
</comment>
<dbReference type="InterPro" id="IPR006654">
    <property type="entry name" value="Trp_synth_beta"/>
</dbReference>
<dbReference type="Pfam" id="PF00291">
    <property type="entry name" value="PALP"/>
    <property type="match status" value="1"/>
</dbReference>
<dbReference type="PANTHER" id="PTHR48077">
    <property type="entry name" value="TRYPTOPHAN SYNTHASE-RELATED"/>
    <property type="match status" value="1"/>
</dbReference>
<evidence type="ECO:0000256" key="5">
    <source>
        <dbReference type="ARBA" id="ARBA00011270"/>
    </source>
</evidence>
<keyword evidence="8 12" id="KW-0663">Pyridoxal phosphate</keyword>
<evidence type="ECO:0000313" key="15">
    <source>
        <dbReference type="Proteomes" id="UP000284779"/>
    </source>
</evidence>
<dbReference type="FunFam" id="3.40.50.1100:FF:000001">
    <property type="entry name" value="Tryptophan synthase beta chain"/>
    <property type="match status" value="1"/>
</dbReference>